<dbReference type="Proteomes" id="UP000331127">
    <property type="component" value="Unassembled WGS sequence"/>
</dbReference>
<dbReference type="GO" id="GO:0005737">
    <property type="term" value="C:cytoplasm"/>
    <property type="evidence" value="ECO:0007669"/>
    <property type="project" value="TreeGrafter"/>
</dbReference>
<dbReference type="Gene3D" id="3.40.50.720">
    <property type="entry name" value="NAD(P)-binding Rossmann-like Domain"/>
    <property type="match status" value="1"/>
</dbReference>
<dbReference type="PANTHER" id="PTHR13812:SF19">
    <property type="entry name" value="KETIMINE REDUCTASE MU-CRYSTALLIN"/>
    <property type="match status" value="1"/>
</dbReference>
<name>A0A5M3WLT2_9ACTN</name>
<sequence length="311" mass="32895">MTAPPPYVTGEQIRRVLPMEHAVMALEQAFRAEAGRSDPLRTAVPWSRGELLVMPSEHGEWAGAKLVTVAPGNLARGLDRINGVYVLFEAATLVPRLVLDAAGLTTLRTAAVSALATRYLARTDARTLVVFGTGPQARAHVRAMLGVRQLAEVRIVSRDPERAGRLAAELAVAHGLPVIAGTPADVAAADIVCTCTDSSSPVFDGHLLSDTAHVNAIGSHRPEAREVDDETVRRAFVVTEHAGAARREAGDLILAVKSGAADESVFQADLHHIVTEPWSRPHGPTLFKSVGLAVEDLVVAAEIAAKVLASP</sequence>
<dbReference type="RefSeq" id="WP_155354981.1">
    <property type="nucleotide sequence ID" value="NZ_BAAAHL010000069.1"/>
</dbReference>
<dbReference type="Gene3D" id="3.30.1780.10">
    <property type="entry name" value="ornithine cyclodeaminase, domain 1"/>
    <property type="match status" value="1"/>
</dbReference>
<dbReference type="OrthoDB" id="4311033at2"/>
<dbReference type="InterPro" id="IPR036291">
    <property type="entry name" value="NAD(P)-bd_dom_sf"/>
</dbReference>
<reference evidence="1 2" key="1">
    <citation type="submission" date="2019-10" db="EMBL/GenBank/DDBJ databases">
        <title>Whole genome shotgun sequence of Acrocarpospora macrocephala NBRC 16266.</title>
        <authorList>
            <person name="Ichikawa N."/>
            <person name="Kimura A."/>
            <person name="Kitahashi Y."/>
            <person name="Komaki H."/>
            <person name="Oguchi A."/>
        </authorList>
    </citation>
    <scope>NUCLEOTIDE SEQUENCE [LARGE SCALE GENOMIC DNA]</scope>
    <source>
        <strain evidence="1 2">NBRC 16266</strain>
    </source>
</reference>
<dbReference type="Pfam" id="PF02423">
    <property type="entry name" value="OCD_Mu_crystall"/>
    <property type="match status" value="1"/>
</dbReference>
<dbReference type="PIRSF" id="PIRSF001439">
    <property type="entry name" value="CryM"/>
    <property type="match status" value="1"/>
</dbReference>
<protein>
    <submittedName>
        <fullName evidence="1">Ornithine cyclodeaminase</fullName>
    </submittedName>
</protein>
<gene>
    <name evidence="1" type="ORF">Amac_030460</name>
</gene>
<organism evidence="1 2">
    <name type="scientific">Acrocarpospora macrocephala</name>
    <dbReference type="NCBI Taxonomy" id="150177"/>
    <lineage>
        <taxon>Bacteria</taxon>
        <taxon>Bacillati</taxon>
        <taxon>Actinomycetota</taxon>
        <taxon>Actinomycetes</taxon>
        <taxon>Streptosporangiales</taxon>
        <taxon>Streptosporangiaceae</taxon>
        <taxon>Acrocarpospora</taxon>
    </lineage>
</organism>
<evidence type="ECO:0000313" key="2">
    <source>
        <dbReference type="Proteomes" id="UP000331127"/>
    </source>
</evidence>
<dbReference type="InterPro" id="IPR003462">
    <property type="entry name" value="ODC_Mu_crystall"/>
</dbReference>
<evidence type="ECO:0000313" key="1">
    <source>
        <dbReference type="EMBL" id="GES09450.1"/>
    </source>
</evidence>
<accession>A0A5M3WLT2</accession>
<dbReference type="InterPro" id="IPR023401">
    <property type="entry name" value="ODC_N"/>
</dbReference>
<dbReference type="EMBL" id="BLAE01000015">
    <property type="protein sequence ID" value="GES09450.1"/>
    <property type="molecule type" value="Genomic_DNA"/>
</dbReference>
<keyword evidence="2" id="KW-1185">Reference proteome</keyword>
<proteinExistence type="predicted"/>
<dbReference type="AlphaFoldDB" id="A0A5M3WLT2"/>
<comment type="caution">
    <text evidence="1">The sequence shown here is derived from an EMBL/GenBank/DDBJ whole genome shotgun (WGS) entry which is preliminary data.</text>
</comment>
<dbReference type="PANTHER" id="PTHR13812">
    <property type="entry name" value="KETIMINE REDUCTASE MU-CRYSTALLIN"/>
    <property type="match status" value="1"/>
</dbReference>
<dbReference type="SUPFAM" id="SSF51735">
    <property type="entry name" value="NAD(P)-binding Rossmann-fold domains"/>
    <property type="match status" value="1"/>
</dbReference>